<feature type="transmembrane region" description="Helical" evidence="2">
    <location>
        <begin position="250"/>
        <end position="269"/>
    </location>
</feature>
<dbReference type="Gene3D" id="3.40.50.1000">
    <property type="entry name" value="HAD superfamily/HAD-like"/>
    <property type="match status" value="1"/>
</dbReference>
<dbReference type="AlphaFoldDB" id="A0A433DEF3"/>
<comment type="caution">
    <text evidence="3">The sequence shown here is derived from an EMBL/GenBank/DDBJ whole genome shotgun (WGS) entry which is preliminary data.</text>
</comment>
<evidence type="ECO:0000256" key="2">
    <source>
        <dbReference type="SAM" id="Phobius"/>
    </source>
</evidence>
<feature type="compositionally biased region" description="Acidic residues" evidence="1">
    <location>
        <begin position="129"/>
        <end position="141"/>
    </location>
</feature>
<dbReference type="Proteomes" id="UP000268093">
    <property type="component" value="Unassembled WGS sequence"/>
</dbReference>
<proteinExistence type="predicted"/>
<evidence type="ECO:0000313" key="4">
    <source>
        <dbReference type="Proteomes" id="UP000268093"/>
    </source>
</evidence>
<feature type="compositionally biased region" description="Low complexity" evidence="1">
    <location>
        <begin position="74"/>
        <end position="83"/>
    </location>
</feature>
<dbReference type="OrthoDB" id="5568754at2759"/>
<keyword evidence="2" id="KW-0812">Transmembrane</keyword>
<keyword evidence="2" id="KW-1133">Transmembrane helix</keyword>
<dbReference type="PANTHER" id="PTHR13219">
    <property type="entry name" value="TRANSMEMBRANE PROTEIN 94"/>
    <property type="match status" value="1"/>
</dbReference>
<evidence type="ECO:0000313" key="3">
    <source>
        <dbReference type="EMBL" id="RUP49197.1"/>
    </source>
</evidence>
<feature type="region of interest" description="Disordered" evidence="1">
    <location>
        <begin position="74"/>
        <end position="97"/>
    </location>
</feature>
<keyword evidence="4" id="KW-1185">Reference proteome</keyword>
<evidence type="ECO:0000256" key="1">
    <source>
        <dbReference type="SAM" id="MobiDB-lite"/>
    </source>
</evidence>
<reference evidence="3 4" key="1">
    <citation type="journal article" date="2018" name="New Phytol.">
        <title>Phylogenomics of Endogonaceae and evolution of mycorrhizas within Mucoromycota.</title>
        <authorList>
            <person name="Chang Y."/>
            <person name="Desiro A."/>
            <person name="Na H."/>
            <person name="Sandor L."/>
            <person name="Lipzen A."/>
            <person name="Clum A."/>
            <person name="Barry K."/>
            <person name="Grigoriev I.V."/>
            <person name="Martin F.M."/>
            <person name="Stajich J.E."/>
            <person name="Smith M.E."/>
            <person name="Bonito G."/>
            <person name="Spatafora J.W."/>
        </authorList>
    </citation>
    <scope>NUCLEOTIDE SEQUENCE [LARGE SCALE GENOMIC DNA]</scope>
    <source>
        <strain evidence="3 4">GMNB39</strain>
    </source>
</reference>
<accession>A0A433DEF3</accession>
<dbReference type="InterPro" id="IPR039720">
    <property type="entry name" value="TMEM94"/>
</dbReference>
<protein>
    <recommendedName>
        <fullName evidence="5">Cation-transporting P-type ATPase C-terminal domain-containing protein</fullName>
    </recommendedName>
</protein>
<feature type="transmembrane region" description="Helical" evidence="2">
    <location>
        <begin position="466"/>
        <end position="484"/>
    </location>
</feature>
<feature type="compositionally biased region" description="Basic and acidic residues" evidence="1">
    <location>
        <begin position="186"/>
        <end position="196"/>
    </location>
</feature>
<dbReference type="InterPro" id="IPR023214">
    <property type="entry name" value="HAD_sf"/>
</dbReference>
<organism evidence="3 4">
    <name type="scientific">Jimgerdemannia flammicorona</name>
    <dbReference type="NCBI Taxonomy" id="994334"/>
    <lineage>
        <taxon>Eukaryota</taxon>
        <taxon>Fungi</taxon>
        <taxon>Fungi incertae sedis</taxon>
        <taxon>Mucoromycota</taxon>
        <taxon>Mucoromycotina</taxon>
        <taxon>Endogonomycetes</taxon>
        <taxon>Endogonales</taxon>
        <taxon>Endogonaceae</taxon>
        <taxon>Jimgerdemannia</taxon>
    </lineage>
</organism>
<gene>
    <name evidence="3" type="ORF">BC936DRAFT_143076</name>
</gene>
<dbReference type="EMBL" id="RBNI01002524">
    <property type="protein sequence ID" value="RUP49197.1"/>
    <property type="molecule type" value="Genomic_DNA"/>
</dbReference>
<keyword evidence="2" id="KW-0472">Membrane</keyword>
<sequence>MADTNDNPHPTAALARQGGAHTDYPIIPQPSDPELIADCHLDDEEPTHAVTVPGSTSIKWVDTEETGKTFGTVTTATATSQPRSRTRTRSRSSVSVSSTVIGVNNSAETPDDEPIAMVEIVPPGAVIQVDDDDDDDDENEDAATRNTDAYSHTVASYPGADHSQLRRWSSEAAAAHRTRRGGSMSDDGRSHSEHTRGSNAKGVKTGGKGLSSNEALRKLLDAATSIIDEERHLSARQIHIISYLRRPETFCAIIFAIALIAFYVYGFFFSSPYQFRLTAILVEALLIEAMLVWNGYLYQREKRLSLREITDRADTIMEALERSGMDMPQDTRIPFVPSLSTAKVIRDGIGRVFPTNLLVEGDVVEMLLGDTAPCRMKYLPPDTTTTTPPDTIPGTDCYLDPDQVFKPSFFGIPPPSGFLSQHTQLRGRHHFVLLDTPLERNLRAALCQERPATVIHNEANVLVSLFVYRLLWCVLAVALVINLLRFTLKDYLVNGHSNQGFEVLVVLPIYAILPLLPLSFPTLWIVARSYGNAKVLVLFEALQISKTEYADDDEVDEFDDEAPPPTKNVVLDSRAVWSRFGSLLTKWDRLSLTRSTNLFESLGSTTVICCIDREGTISNPFPTVEQIVFPNVEDDITILEVAEDATRATGIRFEDQDWSQHLPCLKPLGLNLLLNTNCGVLRGQRRSEHHRKRVSLHLYGKTQPARQSCVCRLGKEIGFTDDALKSFVRRKEIYTFAPYHECLAEPLRNYQFEVPSMLSSVYEETNSETYQLLSDGHLELILDLCSDYWDGEGLQVMSEAGSHICLHAIMDDPMAPFLMRTSILPRPRQMEKKIYDFYQTAVVNDMQCVAYAYRPINTVNNSRIAFLDHSTNLNDPGFAFHVLPYSPLSVEDEDAAEAEKGEAEVVTVKRRRKRDSNIEPMHDFVFGEDALEEGEGEKDFQMTEKETTEGFYRDVVKGQIFLSMATLCHRPKLNVVDFIEDLGLAGIRFVYFSPTAERESKVVDLDSSHLPRSRPAYAERLGLETDWNCCILLSSADSADCGTGYLQSHDIKARLPRGIDKIRPHLENVDDIPLHVSLFAECTPEATREMIRIFQEYGEVVCCIGNALNAKNTASFALADVSIAMEPMHTKAQSKGRLNLNGVQPPLAIGASLVSLPCGLFMQYETSLYALTQLIGEARRLLSGLRMCQNKRTYKVNAYCSFIPGLRFPCRLFHVHFVDALDLLLHVVTTHSDGIPDPVARVDRLPDFGVVDVVFTAAGEYHVHYA</sequence>
<feature type="compositionally biased region" description="Polar residues" evidence="1">
    <location>
        <begin position="144"/>
        <end position="154"/>
    </location>
</feature>
<feature type="transmembrane region" description="Helical" evidence="2">
    <location>
        <begin position="275"/>
        <end position="297"/>
    </location>
</feature>
<evidence type="ECO:0008006" key="5">
    <source>
        <dbReference type="Google" id="ProtNLM"/>
    </source>
</evidence>
<dbReference type="PANTHER" id="PTHR13219:SF6">
    <property type="entry name" value="TRANSMEMBRANE PROTEIN 94"/>
    <property type="match status" value="1"/>
</dbReference>
<feature type="region of interest" description="Disordered" evidence="1">
    <location>
        <begin position="1"/>
        <end position="25"/>
    </location>
</feature>
<name>A0A433DEF3_9FUNG</name>
<feature type="region of interest" description="Disordered" evidence="1">
    <location>
        <begin position="127"/>
        <end position="209"/>
    </location>
</feature>